<evidence type="ECO:0000313" key="1">
    <source>
        <dbReference type="EMBL" id="PLS30248.1"/>
    </source>
</evidence>
<dbReference type="OrthoDB" id="9769734at2"/>
<dbReference type="EMBL" id="NMWU01000037">
    <property type="protein sequence ID" value="PLS30248.1"/>
    <property type="molecule type" value="Genomic_DNA"/>
</dbReference>
<accession>A0A2N5J7Q3</accession>
<sequence>MSGNTQIARLLAARYAKFDGTPHGEGRVVFWHDETGEFSDEIDTIVGPEAENDELRDVEPVRLERNPFALKYRILLAEPKTKFLVYLKGKLPADADNWLLDLEIAYGPLFTADKLSMILNELFPREASAETRDAWLAVMQRTKPFFDDDDLVAALQRRLRADDDARTFQAKMIASLLGLPDGEHSLQAIWRELLIQYSKDSTQGIDDITGMGLADYHWANTRGIYRFDSDGQLSRPTVKDFVIWLFRLAWNGFSDSINSVDHYANIRRDFDTWRNDPKTTDVIKALADEVFPDLSLDSVIADMSLTELERHDVFSEVEERIVELLYEALDDATVTDDEVQRIIASRRYGLWFPKFDKDYAIIASASELHAILRQCRPVMESITSAKSGFEAYTASLYQVDGCYRRFVAAWKAGSRLMGRTIAENLEREYSRYQSDLGMIWQRQVDDMDDWEIPDVHAQTEFYKRNVEPMTNARKKIAVIISDALRYEVAEELCRKLNEQSRWTATMASQLSTLPSYTQLGMAALLPHTSLSLSTTDHYHALVDGNNAGGMAARSAILAEVNGKAVKADDLLDMKRDEYRELMKSCSVLYVYHDDIDVTGDNERSEEDVFDACTRTLNKLDAVVKRLANANVTNMIVTADHGFLYQDHDVSDAEWLSERPSGDAIWQEKRRFVIGANLVGKPAFTTFTAAQVGLRDPADEGVTIQVPNAIHRLRIKGPGVRYVHGGASLPEIVVPIVRINRGRSASEDVRKVNFRIQQTTDRITTGQITVDFLQTEPVGGKVCERTILAGLWGKTADGESTLISNEVPIAFGSTSTDAADRHVPATFLLAGDADRFNNTVIELRLSERIDGSNQMRQLDAKAEYLLKRGLFADDGFDF</sequence>
<name>A0A2N5J7Q3_9BIFI</name>
<proteinExistence type="predicted"/>
<keyword evidence="2" id="KW-1185">Reference proteome</keyword>
<dbReference type="AlphaFoldDB" id="A0A2N5J7Q3"/>
<dbReference type="InterPro" id="IPR014060">
    <property type="entry name" value="PglZ"/>
</dbReference>
<gene>
    <name evidence="1" type="ORF">Uis1B_1918</name>
</gene>
<dbReference type="InterPro" id="IPR017850">
    <property type="entry name" value="Alkaline_phosphatase_core_sf"/>
</dbReference>
<dbReference type="Proteomes" id="UP000235050">
    <property type="component" value="Unassembled WGS sequence"/>
</dbReference>
<dbReference type="SUPFAM" id="SSF53649">
    <property type="entry name" value="Alkaline phosphatase-like"/>
    <property type="match status" value="1"/>
</dbReference>
<organism evidence="1 2">
    <name type="scientific">Bifidobacterium margollesii</name>
    <dbReference type="NCBI Taxonomy" id="2020964"/>
    <lineage>
        <taxon>Bacteria</taxon>
        <taxon>Bacillati</taxon>
        <taxon>Actinomycetota</taxon>
        <taxon>Actinomycetes</taxon>
        <taxon>Bifidobacteriales</taxon>
        <taxon>Bifidobacteriaceae</taxon>
        <taxon>Bifidobacterium</taxon>
    </lineage>
</organism>
<comment type="caution">
    <text evidence="1">The sequence shown here is derived from an EMBL/GenBank/DDBJ whole genome shotgun (WGS) entry which is preliminary data.</text>
</comment>
<dbReference type="NCBIfam" id="TIGR02687">
    <property type="entry name" value="BREX-1 system phosphatase PglZ type A"/>
    <property type="match status" value="1"/>
</dbReference>
<evidence type="ECO:0000313" key="2">
    <source>
        <dbReference type="Proteomes" id="UP000235050"/>
    </source>
</evidence>
<reference evidence="1 2" key="1">
    <citation type="submission" date="2017-07" db="EMBL/GenBank/DDBJ databases">
        <title>Bifidobacterium novel species.</title>
        <authorList>
            <person name="Lugli G.A."/>
            <person name="Milani C."/>
            <person name="Duranti S."/>
            <person name="Mangifesta M."/>
        </authorList>
    </citation>
    <scope>NUCLEOTIDE SEQUENCE [LARGE SCALE GENOMIC DNA]</scope>
    <source>
        <strain evidence="2">Uis1B</strain>
    </source>
</reference>
<protein>
    <submittedName>
        <fullName evidence="1">PglZ domain-containing protein</fullName>
    </submittedName>
</protein>
<dbReference type="RefSeq" id="WP_101617892.1">
    <property type="nucleotide sequence ID" value="NZ_NMWU01000037.1"/>
</dbReference>
<dbReference type="Pfam" id="PF08665">
    <property type="entry name" value="PglZ"/>
    <property type="match status" value="1"/>
</dbReference>